<sequence length="79" mass="8872">MNKKFDWNQLVIRSFTLLTMPYMEKTGSNNRIKSRQAIIRYNALLITVSSLGLFLTGCGGTNALYPGASNQPILKKVYT</sequence>
<comment type="caution">
    <text evidence="2">The sequence shown here is derived from an EMBL/GenBank/DDBJ whole genome shotgun (WGS) entry which is preliminary data.</text>
</comment>
<dbReference type="EMBL" id="RSCL01000042">
    <property type="protein sequence ID" value="RUS95276.1"/>
    <property type="molecule type" value="Genomic_DNA"/>
</dbReference>
<dbReference type="RefSeq" id="WP_127087013.1">
    <property type="nucleotide sequence ID" value="NZ_RSCL01000042.1"/>
</dbReference>
<keyword evidence="3" id="KW-1185">Reference proteome</keyword>
<keyword evidence="1" id="KW-0812">Transmembrane</keyword>
<reference evidence="2" key="2">
    <citation type="journal article" date="2019" name="Genome Biol. Evol.">
        <title>Day and night: Metabolic profiles and evolutionary relationships of six axenic non-marine cyanobacteria.</title>
        <authorList>
            <person name="Will S.E."/>
            <person name="Henke P."/>
            <person name="Boedeker C."/>
            <person name="Huang S."/>
            <person name="Brinkmann H."/>
            <person name="Rohde M."/>
            <person name="Jarek M."/>
            <person name="Friedl T."/>
            <person name="Seufert S."/>
            <person name="Schumacher M."/>
            <person name="Overmann J."/>
            <person name="Neumann-Schaal M."/>
            <person name="Petersen J."/>
        </authorList>
    </citation>
    <scope>NUCLEOTIDE SEQUENCE [LARGE SCALE GENOMIC DNA]</scope>
    <source>
        <strain evidence="2">PCC 7102</strain>
    </source>
</reference>
<keyword evidence="1" id="KW-0472">Membrane</keyword>
<evidence type="ECO:0000313" key="2">
    <source>
        <dbReference type="EMBL" id="RUS95276.1"/>
    </source>
</evidence>
<evidence type="ECO:0000256" key="1">
    <source>
        <dbReference type="SAM" id="Phobius"/>
    </source>
</evidence>
<name>A0A433UN59_9CYAN</name>
<gene>
    <name evidence="2" type="ORF">DSM106972_090520</name>
</gene>
<proteinExistence type="predicted"/>
<dbReference type="AlphaFoldDB" id="A0A433UN59"/>
<organism evidence="2 3">
    <name type="scientific">Dulcicalothrix desertica PCC 7102</name>
    <dbReference type="NCBI Taxonomy" id="232991"/>
    <lineage>
        <taxon>Bacteria</taxon>
        <taxon>Bacillati</taxon>
        <taxon>Cyanobacteriota</taxon>
        <taxon>Cyanophyceae</taxon>
        <taxon>Nostocales</taxon>
        <taxon>Calotrichaceae</taxon>
        <taxon>Dulcicalothrix</taxon>
    </lineage>
</organism>
<reference evidence="2" key="1">
    <citation type="submission" date="2018-12" db="EMBL/GenBank/DDBJ databases">
        <authorList>
            <person name="Will S."/>
            <person name="Neumann-Schaal M."/>
            <person name="Henke P."/>
        </authorList>
    </citation>
    <scope>NUCLEOTIDE SEQUENCE</scope>
    <source>
        <strain evidence="2">PCC 7102</strain>
    </source>
</reference>
<keyword evidence="1" id="KW-1133">Transmembrane helix</keyword>
<feature type="transmembrane region" description="Helical" evidence="1">
    <location>
        <begin position="41"/>
        <end position="65"/>
    </location>
</feature>
<dbReference type="Proteomes" id="UP000271624">
    <property type="component" value="Unassembled WGS sequence"/>
</dbReference>
<evidence type="ECO:0000313" key="3">
    <source>
        <dbReference type="Proteomes" id="UP000271624"/>
    </source>
</evidence>
<protein>
    <submittedName>
        <fullName evidence="2">Uncharacterized protein</fullName>
    </submittedName>
</protein>
<accession>A0A433UN59</accession>